<dbReference type="Proteomes" id="UP000078397">
    <property type="component" value="Unassembled WGS sequence"/>
</dbReference>
<dbReference type="RefSeq" id="XP_018142210.1">
    <property type="nucleotide sequence ID" value="XM_018285186.1"/>
</dbReference>
<organism evidence="1 2">
    <name type="scientific">Pochonia chlamydosporia 170</name>
    <dbReference type="NCBI Taxonomy" id="1380566"/>
    <lineage>
        <taxon>Eukaryota</taxon>
        <taxon>Fungi</taxon>
        <taxon>Dikarya</taxon>
        <taxon>Ascomycota</taxon>
        <taxon>Pezizomycotina</taxon>
        <taxon>Sordariomycetes</taxon>
        <taxon>Hypocreomycetidae</taxon>
        <taxon>Hypocreales</taxon>
        <taxon>Clavicipitaceae</taxon>
        <taxon>Pochonia</taxon>
    </lineage>
</organism>
<accession>A0A179FH85</accession>
<name>A0A179FH85_METCM</name>
<protein>
    <submittedName>
        <fullName evidence="1">Uncharacterized protein</fullName>
    </submittedName>
</protein>
<sequence length="102" mass="11819">MRLQVGLPTQYLSARQSHLLRRLCKKLSLCAVVFMLAGSGSRMYSTCAYRIIHNAWGEAYCTMHFHPRDTRLAVHSNLETSKHRINPPKRTPIKALYFKLFI</sequence>
<gene>
    <name evidence="1" type="ORF">VFPPC_06090</name>
</gene>
<dbReference type="GeneID" id="28849180"/>
<evidence type="ECO:0000313" key="1">
    <source>
        <dbReference type="EMBL" id="OAQ64896.1"/>
    </source>
</evidence>
<keyword evidence="2" id="KW-1185">Reference proteome</keyword>
<reference evidence="1 2" key="1">
    <citation type="journal article" date="2016" name="PLoS Pathog.">
        <title>Biosynthesis of antibiotic leucinostatins in bio-control fungus Purpureocillium lilacinum and their inhibition on phytophthora revealed by genome mining.</title>
        <authorList>
            <person name="Wang G."/>
            <person name="Liu Z."/>
            <person name="Lin R."/>
            <person name="Li E."/>
            <person name="Mao Z."/>
            <person name="Ling J."/>
            <person name="Yang Y."/>
            <person name="Yin W.B."/>
            <person name="Xie B."/>
        </authorList>
    </citation>
    <scope>NUCLEOTIDE SEQUENCE [LARGE SCALE GENOMIC DNA]</scope>
    <source>
        <strain evidence="1">170</strain>
    </source>
</reference>
<comment type="caution">
    <text evidence="1">The sequence shown here is derived from an EMBL/GenBank/DDBJ whole genome shotgun (WGS) entry which is preliminary data.</text>
</comment>
<dbReference type="AlphaFoldDB" id="A0A179FH85"/>
<dbReference type="KEGG" id="pchm:VFPPC_06090"/>
<proteinExistence type="predicted"/>
<dbReference type="EMBL" id="LSBJ02000005">
    <property type="protein sequence ID" value="OAQ64896.1"/>
    <property type="molecule type" value="Genomic_DNA"/>
</dbReference>
<evidence type="ECO:0000313" key="2">
    <source>
        <dbReference type="Proteomes" id="UP000078397"/>
    </source>
</evidence>